<evidence type="ECO:0000259" key="4">
    <source>
        <dbReference type="PROSITE" id="PS51891"/>
    </source>
</evidence>
<evidence type="ECO:0000256" key="3">
    <source>
        <dbReference type="ARBA" id="ARBA00022833"/>
    </source>
</evidence>
<dbReference type="InterPro" id="IPR011057">
    <property type="entry name" value="Mss4-like_sf"/>
</dbReference>
<keyword evidence="3" id="KW-0862">Zinc</keyword>
<dbReference type="PROSITE" id="PS51891">
    <property type="entry name" value="CENP_V_GFA"/>
    <property type="match status" value="1"/>
</dbReference>
<accession>A0A9P6KQS1</accession>
<evidence type="ECO:0000256" key="1">
    <source>
        <dbReference type="ARBA" id="ARBA00005495"/>
    </source>
</evidence>
<keyword evidence="2" id="KW-0479">Metal-binding</keyword>
<name>A0A9P6KQS1_9PLEO</name>
<gene>
    <name evidence="5" type="ORF">PMIN01_07747</name>
</gene>
<evidence type="ECO:0000313" key="5">
    <source>
        <dbReference type="EMBL" id="KAF9734844.1"/>
    </source>
</evidence>
<evidence type="ECO:0000256" key="2">
    <source>
        <dbReference type="ARBA" id="ARBA00022723"/>
    </source>
</evidence>
<comment type="similarity">
    <text evidence="1">Belongs to the Gfa family.</text>
</comment>
<dbReference type="SUPFAM" id="SSF51316">
    <property type="entry name" value="Mss4-like"/>
    <property type="match status" value="1"/>
</dbReference>
<reference evidence="5" key="1">
    <citation type="journal article" date="2020" name="Mol. Plant Microbe Interact.">
        <title>Genome Sequence of the Biocontrol Agent Coniothyrium minitans strain Conio (IMI 134523).</title>
        <authorList>
            <person name="Patel D."/>
            <person name="Shittu T.A."/>
            <person name="Baroncelli R."/>
            <person name="Muthumeenakshi S."/>
            <person name="Osborne T.H."/>
            <person name="Janganan T.K."/>
            <person name="Sreenivasaprasad S."/>
        </authorList>
    </citation>
    <scope>NUCLEOTIDE SEQUENCE</scope>
    <source>
        <strain evidence="5">Conio</strain>
    </source>
</reference>
<dbReference type="AlphaFoldDB" id="A0A9P6KQS1"/>
<dbReference type="EMBL" id="WJXW01000007">
    <property type="protein sequence ID" value="KAF9734844.1"/>
    <property type="molecule type" value="Genomic_DNA"/>
</dbReference>
<dbReference type="Proteomes" id="UP000756921">
    <property type="component" value="Unassembled WGS sequence"/>
</dbReference>
<dbReference type="OrthoDB" id="2993351at2759"/>
<dbReference type="PANTHER" id="PTHR28620">
    <property type="entry name" value="CENTROMERE PROTEIN V"/>
    <property type="match status" value="1"/>
</dbReference>
<protein>
    <submittedName>
        <fullName evidence="5">Glutathione-dependent formaldehyde-activating enzyme</fullName>
    </submittedName>
</protein>
<dbReference type="InterPro" id="IPR006913">
    <property type="entry name" value="CENP-V/GFA"/>
</dbReference>
<dbReference type="InterPro" id="IPR052355">
    <property type="entry name" value="CENP-V-like"/>
</dbReference>
<comment type="caution">
    <text evidence="5">The sequence shown here is derived from an EMBL/GenBank/DDBJ whole genome shotgun (WGS) entry which is preliminary data.</text>
</comment>
<evidence type="ECO:0000313" key="6">
    <source>
        <dbReference type="Proteomes" id="UP000756921"/>
    </source>
</evidence>
<keyword evidence="6" id="KW-1185">Reference proteome</keyword>
<dbReference type="PANTHER" id="PTHR28620:SF1">
    <property type="entry name" value="CENP-V_GFA DOMAIN-CONTAINING PROTEIN"/>
    <property type="match status" value="1"/>
</dbReference>
<sequence length="165" mass="18793">MYPIYFLPLHPFSIAINLDSRRKQDVQYPMVHAMSTDKKSQRYQASCHCQSIRYTVTLAPPLHDPDSWVVECNCSICARNGHLNVYVQSACIQFDGADLSSSLVEKYRFGKGRVQHYFCSRCGSSLMAESVEPGFYDGVKALNVRMFQGVDVRTLQRREVDGRSL</sequence>
<dbReference type="GO" id="GO:0016846">
    <property type="term" value="F:carbon-sulfur lyase activity"/>
    <property type="evidence" value="ECO:0007669"/>
    <property type="project" value="InterPro"/>
</dbReference>
<proteinExistence type="inferred from homology"/>
<feature type="domain" description="CENP-V/GFA" evidence="4">
    <location>
        <begin position="43"/>
        <end position="165"/>
    </location>
</feature>
<dbReference type="GO" id="GO:0046872">
    <property type="term" value="F:metal ion binding"/>
    <property type="evidence" value="ECO:0007669"/>
    <property type="project" value="UniProtKB-KW"/>
</dbReference>
<organism evidence="5 6">
    <name type="scientific">Paraphaeosphaeria minitans</name>
    <dbReference type="NCBI Taxonomy" id="565426"/>
    <lineage>
        <taxon>Eukaryota</taxon>
        <taxon>Fungi</taxon>
        <taxon>Dikarya</taxon>
        <taxon>Ascomycota</taxon>
        <taxon>Pezizomycotina</taxon>
        <taxon>Dothideomycetes</taxon>
        <taxon>Pleosporomycetidae</taxon>
        <taxon>Pleosporales</taxon>
        <taxon>Massarineae</taxon>
        <taxon>Didymosphaeriaceae</taxon>
        <taxon>Paraphaeosphaeria</taxon>
    </lineage>
</organism>
<dbReference type="Pfam" id="PF04828">
    <property type="entry name" value="GFA"/>
    <property type="match status" value="1"/>
</dbReference>
<dbReference type="Gene3D" id="2.170.150.70">
    <property type="match status" value="1"/>
</dbReference>